<name>A0A0F9TM16_9ZZZZ</name>
<dbReference type="InterPro" id="IPR002052">
    <property type="entry name" value="DNA_methylase_N6_adenine_CS"/>
</dbReference>
<sequence>MIEIINGNCLQECAELEPNSFDSVVTDPPYELGFMGKDWDRSGVAYDPATWAAFLRVSKPGAHLLAFGGSRTYHRIACAIEDAGWELRDCILWLYGSGFPKGKSVLKPAYEPAILARKPLEGTVTKNVQRYGTGAINVDGCRVDAKGRPLIISHADKSLNTYGDGLNGSRAAGTIDVGRWPANVILDEEAGQQLDAQSGNVGAAAPVKGTEPSAASTGNVKGKRDRVPGVFHGDAGGASRFFYCAKASKKDRGEGNTHPTVKPLALMQYLCRLVTPPGGLVLDPFCGSGTTGAACVAEGFDFVGFELDPQYVEIAERRIGDG</sequence>
<dbReference type="PROSITE" id="PS00092">
    <property type="entry name" value="N6_MTASE"/>
    <property type="match status" value="1"/>
</dbReference>
<feature type="region of interest" description="Disordered" evidence="4">
    <location>
        <begin position="201"/>
        <end position="227"/>
    </location>
</feature>
<organism evidence="6">
    <name type="scientific">marine sediment metagenome</name>
    <dbReference type="NCBI Taxonomy" id="412755"/>
    <lineage>
        <taxon>unclassified sequences</taxon>
        <taxon>metagenomes</taxon>
        <taxon>ecological metagenomes</taxon>
    </lineage>
</organism>
<dbReference type="Gene3D" id="3.40.50.150">
    <property type="entry name" value="Vaccinia Virus protein VP39"/>
    <property type="match status" value="1"/>
</dbReference>
<dbReference type="PRINTS" id="PR00508">
    <property type="entry name" value="S21N4MTFRASE"/>
</dbReference>
<proteinExistence type="inferred from homology"/>
<dbReference type="AlphaFoldDB" id="A0A0F9TM16"/>
<dbReference type="EMBL" id="LAZR01000301">
    <property type="protein sequence ID" value="KKN75957.1"/>
    <property type="molecule type" value="Genomic_DNA"/>
</dbReference>
<evidence type="ECO:0000256" key="4">
    <source>
        <dbReference type="SAM" id="MobiDB-lite"/>
    </source>
</evidence>
<reference evidence="6" key="1">
    <citation type="journal article" date="2015" name="Nature">
        <title>Complex archaea that bridge the gap between prokaryotes and eukaryotes.</title>
        <authorList>
            <person name="Spang A."/>
            <person name="Saw J.H."/>
            <person name="Jorgensen S.L."/>
            <person name="Zaremba-Niedzwiedzka K."/>
            <person name="Martijn J."/>
            <person name="Lind A.E."/>
            <person name="van Eijk R."/>
            <person name="Schleper C."/>
            <person name="Guy L."/>
            <person name="Ettema T.J."/>
        </authorList>
    </citation>
    <scope>NUCLEOTIDE SEQUENCE</scope>
</reference>
<gene>
    <name evidence="6" type="ORF">LCGC14_0375140</name>
</gene>
<dbReference type="GO" id="GO:0003677">
    <property type="term" value="F:DNA binding"/>
    <property type="evidence" value="ECO:0007669"/>
    <property type="project" value="InterPro"/>
</dbReference>
<dbReference type="GO" id="GO:0032259">
    <property type="term" value="P:methylation"/>
    <property type="evidence" value="ECO:0007669"/>
    <property type="project" value="UniProtKB-KW"/>
</dbReference>
<feature type="domain" description="DNA methylase N-4/N-6" evidence="5">
    <location>
        <begin position="22"/>
        <end position="316"/>
    </location>
</feature>
<dbReference type="InterPro" id="IPR029063">
    <property type="entry name" value="SAM-dependent_MTases_sf"/>
</dbReference>
<accession>A0A0F9TM16</accession>
<keyword evidence="2" id="KW-0489">Methyltransferase</keyword>
<evidence type="ECO:0000256" key="3">
    <source>
        <dbReference type="ARBA" id="ARBA00022679"/>
    </source>
</evidence>
<dbReference type="PANTHER" id="PTHR13370:SF3">
    <property type="entry name" value="TRNA (GUANINE(10)-N2)-METHYLTRANSFERASE HOMOLOG"/>
    <property type="match status" value="1"/>
</dbReference>
<keyword evidence="3" id="KW-0808">Transferase</keyword>
<dbReference type="GO" id="GO:0009007">
    <property type="term" value="F:site-specific DNA-methyltransferase (adenine-specific) activity"/>
    <property type="evidence" value="ECO:0007669"/>
    <property type="project" value="TreeGrafter"/>
</dbReference>
<dbReference type="InterPro" id="IPR002941">
    <property type="entry name" value="DNA_methylase_N4/N6"/>
</dbReference>
<comment type="similarity">
    <text evidence="1">Belongs to the N(4)/N(6)-methyltransferase family.</text>
</comment>
<dbReference type="SUPFAM" id="SSF53335">
    <property type="entry name" value="S-adenosyl-L-methionine-dependent methyltransferases"/>
    <property type="match status" value="1"/>
</dbReference>
<evidence type="ECO:0000259" key="5">
    <source>
        <dbReference type="Pfam" id="PF01555"/>
    </source>
</evidence>
<protein>
    <recommendedName>
        <fullName evidence="5">DNA methylase N-4/N-6 domain-containing protein</fullName>
    </recommendedName>
</protein>
<dbReference type="PANTHER" id="PTHR13370">
    <property type="entry name" value="RNA METHYLASE-RELATED"/>
    <property type="match status" value="1"/>
</dbReference>
<comment type="caution">
    <text evidence="6">The sequence shown here is derived from an EMBL/GenBank/DDBJ whole genome shotgun (WGS) entry which is preliminary data.</text>
</comment>
<evidence type="ECO:0000313" key="6">
    <source>
        <dbReference type="EMBL" id="KKN75957.1"/>
    </source>
</evidence>
<evidence type="ECO:0000256" key="1">
    <source>
        <dbReference type="ARBA" id="ARBA00006594"/>
    </source>
</evidence>
<evidence type="ECO:0000256" key="2">
    <source>
        <dbReference type="ARBA" id="ARBA00022603"/>
    </source>
</evidence>
<dbReference type="Pfam" id="PF01555">
    <property type="entry name" value="N6_N4_Mtase"/>
    <property type="match status" value="1"/>
</dbReference>
<dbReference type="GO" id="GO:0008170">
    <property type="term" value="F:N-methyltransferase activity"/>
    <property type="evidence" value="ECO:0007669"/>
    <property type="project" value="InterPro"/>
</dbReference>
<dbReference type="InterPro" id="IPR001091">
    <property type="entry name" value="RM_Methyltransferase"/>
</dbReference>
<dbReference type="GO" id="GO:0005737">
    <property type="term" value="C:cytoplasm"/>
    <property type="evidence" value="ECO:0007669"/>
    <property type="project" value="TreeGrafter"/>
</dbReference>